<accession>A0A1H2RIC6</accession>
<feature type="signal peptide" evidence="1">
    <location>
        <begin position="1"/>
        <end position="19"/>
    </location>
</feature>
<dbReference type="RefSeq" id="WP_089943867.1">
    <property type="nucleotide sequence ID" value="NZ_FNOI01000001.1"/>
</dbReference>
<dbReference type="OrthoDB" id="7849812at2"/>
<feature type="chain" id="PRO_5011633165" evidence="1">
    <location>
        <begin position="20"/>
        <end position="122"/>
    </location>
</feature>
<dbReference type="EMBL" id="FNOI01000001">
    <property type="protein sequence ID" value="SDW18379.1"/>
    <property type="molecule type" value="Genomic_DNA"/>
</dbReference>
<evidence type="ECO:0000313" key="3">
    <source>
        <dbReference type="Proteomes" id="UP000199441"/>
    </source>
</evidence>
<keyword evidence="1" id="KW-0732">Signal</keyword>
<name>A0A1H2RIC6_9RHOB</name>
<evidence type="ECO:0000313" key="2">
    <source>
        <dbReference type="EMBL" id="SDW18379.1"/>
    </source>
</evidence>
<keyword evidence="3" id="KW-1185">Reference proteome</keyword>
<sequence>MYRFALVSLCLTTAAPAFAGDQSLYPHHHAATRIVGSYTTPINYRPHNPAGSNIGVGFVESEIVRSPGYNAADTKALPRTNSGAGSIADDGPVTEIFVENLPALNGTYAPRHVMIGSNLPRN</sequence>
<dbReference type="Proteomes" id="UP000199441">
    <property type="component" value="Unassembled WGS sequence"/>
</dbReference>
<protein>
    <submittedName>
        <fullName evidence="2">Uncharacterized protein</fullName>
    </submittedName>
</protein>
<organism evidence="2 3">
    <name type="scientific">Litoreibacter albidus</name>
    <dbReference type="NCBI Taxonomy" id="670155"/>
    <lineage>
        <taxon>Bacteria</taxon>
        <taxon>Pseudomonadati</taxon>
        <taxon>Pseudomonadota</taxon>
        <taxon>Alphaproteobacteria</taxon>
        <taxon>Rhodobacterales</taxon>
        <taxon>Roseobacteraceae</taxon>
        <taxon>Litoreibacter</taxon>
    </lineage>
</organism>
<proteinExistence type="predicted"/>
<gene>
    <name evidence="2" type="ORF">SAMN04488001_0493</name>
</gene>
<evidence type="ECO:0000256" key="1">
    <source>
        <dbReference type="SAM" id="SignalP"/>
    </source>
</evidence>
<reference evidence="3" key="1">
    <citation type="submission" date="2016-10" db="EMBL/GenBank/DDBJ databases">
        <authorList>
            <person name="Varghese N."/>
            <person name="Submissions S."/>
        </authorList>
    </citation>
    <scope>NUCLEOTIDE SEQUENCE [LARGE SCALE GENOMIC DNA]</scope>
    <source>
        <strain evidence="3">DSM 26922</strain>
    </source>
</reference>
<dbReference type="AlphaFoldDB" id="A0A1H2RIC6"/>